<dbReference type="RefSeq" id="WP_166536409.1">
    <property type="nucleotide sequence ID" value="NZ_JAABLM010000005.1"/>
</dbReference>
<evidence type="ECO:0000256" key="4">
    <source>
        <dbReference type="ARBA" id="ARBA00022801"/>
    </source>
</evidence>
<dbReference type="SUPFAM" id="SSF54001">
    <property type="entry name" value="Cysteine proteinases"/>
    <property type="match status" value="1"/>
</dbReference>
<name>A0ABW9Z6T3_9FLAO</name>
<organism evidence="8 9">
    <name type="scientific">Flavobacterium ichthyis</name>
    <dbReference type="NCBI Taxonomy" id="2698827"/>
    <lineage>
        <taxon>Bacteria</taxon>
        <taxon>Pseudomonadati</taxon>
        <taxon>Bacteroidota</taxon>
        <taxon>Flavobacteriia</taxon>
        <taxon>Flavobacteriales</taxon>
        <taxon>Flavobacteriaceae</taxon>
        <taxon>Flavobacterium</taxon>
    </lineage>
</organism>
<sequence length="226" mass="24895">MSVKKVLFLIPMLVLATTAGFSQKIVTSKKEAVKKGIYEKPSDEKKPTIEADKPAMVNKPVAATLEKKASKTTKNAKKNIAVVETEDNDLMFASPTDSYLSMQLINNAMEFLGVRYRGGGTTKAGMDCSGMVTAVFNLFDIKLPRSSHDMALVGEKVEHDDVKKGDLIFFRTNGRKVINHVGLVVEKIGDEIKFIHSSSSRGVIVSSTSESYYKRAFAQVNRVLQQ</sequence>
<proteinExistence type="inferred from homology"/>
<keyword evidence="9" id="KW-1185">Reference proteome</keyword>
<dbReference type="Pfam" id="PF00877">
    <property type="entry name" value="NLPC_P60"/>
    <property type="match status" value="1"/>
</dbReference>
<dbReference type="PROSITE" id="PS51935">
    <property type="entry name" value="NLPC_P60"/>
    <property type="match status" value="1"/>
</dbReference>
<evidence type="ECO:0000256" key="6">
    <source>
        <dbReference type="SAM" id="SignalP"/>
    </source>
</evidence>
<protein>
    <submittedName>
        <fullName evidence="8">NlpC/P60 family protein</fullName>
    </submittedName>
</protein>
<gene>
    <name evidence="8" type="ORF">GV828_05125</name>
</gene>
<keyword evidence="4" id="KW-0378">Hydrolase</keyword>
<comment type="similarity">
    <text evidence="1">Belongs to the peptidase C40 family.</text>
</comment>
<evidence type="ECO:0000259" key="7">
    <source>
        <dbReference type="PROSITE" id="PS51935"/>
    </source>
</evidence>
<evidence type="ECO:0000256" key="3">
    <source>
        <dbReference type="ARBA" id="ARBA00022729"/>
    </source>
</evidence>
<keyword evidence="2" id="KW-0645">Protease</keyword>
<dbReference type="InterPro" id="IPR038765">
    <property type="entry name" value="Papain-like_cys_pep_sf"/>
</dbReference>
<dbReference type="InterPro" id="IPR052062">
    <property type="entry name" value="Murein_DD/LD_carboxypeptidase"/>
</dbReference>
<dbReference type="Gene3D" id="3.90.1720.10">
    <property type="entry name" value="endopeptidase domain like (from Nostoc punctiforme)"/>
    <property type="match status" value="1"/>
</dbReference>
<feature type="signal peptide" evidence="6">
    <location>
        <begin position="1"/>
        <end position="16"/>
    </location>
</feature>
<keyword evidence="5" id="KW-0788">Thiol protease</keyword>
<feature type="domain" description="NlpC/P60" evidence="7">
    <location>
        <begin position="98"/>
        <end position="224"/>
    </location>
</feature>
<dbReference type="Proteomes" id="UP000798602">
    <property type="component" value="Unassembled WGS sequence"/>
</dbReference>
<evidence type="ECO:0000256" key="2">
    <source>
        <dbReference type="ARBA" id="ARBA00022670"/>
    </source>
</evidence>
<dbReference type="PANTHER" id="PTHR47360">
    <property type="entry name" value="MUREIN DD-ENDOPEPTIDASE MEPS/MUREIN LD-CARBOXYPEPTIDASE"/>
    <property type="match status" value="1"/>
</dbReference>
<evidence type="ECO:0000313" key="8">
    <source>
        <dbReference type="EMBL" id="NBL64581.1"/>
    </source>
</evidence>
<keyword evidence="3 6" id="KW-0732">Signal</keyword>
<feature type="chain" id="PRO_5046875332" evidence="6">
    <location>
        <begin position="17"/>
        <end position="226"/>
    </location>
</feature>
<evidence type="ECO:0000256" key="1">
    <source>
        <dbReference type="ARBA" id="ARBA00007074"/>
    </source>
</evidence>
<evidence type="ECO:0000256" key="5">
    <source>
        <dbReference type="ARBA" id="ARBA00022807"/>
    </source>
</evidence>
<dbReference type="PANTHER" id="PTHR47360:SF1">
    <property type="entry name" value="ENDOPEPTIDASE NLPC-RELATED"/>
    <property type="match status" value="1"/>
</dbReference>
<evidence type="ECO:0000313" key="9">
    <source>
        <dbReference type="Proteomes" id="UP000798602"/>
    </source>
</evidence>
<accession>A0ABW9Z6T3</accession>
<comment type="caution">
    <text evidence="8">The sequence shown here is derived from an EMBL/GenBank/DDBJ whole genome shotgun (WGS) entry which is preliminary data.</text>
</comment>
<reference evidence="9" key="1">
    <citation type="submission" date="2020-01" db="EMBL/GenBank/DDBJ databases">
        <title>Sphingomonas sp. strain CSW-10.</title>
        <authorList>
            <person name="Chen W.-M."/>
        </authorList>
    </citation>
    <scope>NUCLEOTIDE SEQUENCE [LARGE SCALE GENOMIC DNA]</scope>
    <source>
        <strain evidence="9">NST-5</strain>
    </source>
</reference>
<dbReference type="EMBL" id="JAABLM010000005">
    <property type="protein sequence ID" value="NBL64581.1"/>
    <property type="molecule type" value="Genomic_DNA"/>
</dbReference>
<dbReference type="InterPro" id="IPR000064">
    <property type="entry name" value="NLP_P60_dom"/>
</dbReference>